<evidence type="ECO:0000313" key="1">
    <source>
        <dbReference type="EMBL" id="CAG6508761.1"/>
    </source>
</evidence>
<dbReference type="EMBL" id="HBUE01263107">
    <property type="protein sequence ID" value="CAG6560118.1"/>
    <property type="molecule type" value="Transcribed_RNA"/>
</dbReference>
<protein>
    <submittedName>
        <fullName evidence="1">(northern house mosquito) hypothetical protein</fullName>
    </submittedName>
</protein>
<sequence>MFYSIQSITFPPEITFTQRQFNRPISRLINNSNNYLAKFRFTAFYKQSAAAPSHTHAVYHIYILSFYRNFHTRISSENPFFLDFLLCVLNLIKRGGSFARAKVRS</sequence>
<organism evidence="1">
    <name type="scientific">Culex pipiens</name>
    <name type="common">House mosquito</name>
    <dbReference type="NCBI Taxonomy" id="7175"/>
    <lineage>
        <taxon>Eukaryota</taxon>
        <taxon>Metazoa</taxon>
        <taxon>Ecdysozoa</taxon>
        <taxon>Arthropoda</taxon>
        <taxon>Hexapoda</taxon>
        <taxon>Insecta</taxon>
        <taxon>Pterygota</taxon>
        <taxon>Neoptera</taxon>
        <taxon>Endopterygota</taxon>
        <taxon>Diptera</taxon>
        <taxon>Nematocera</taxon>
        <taxon>Culicoidea</taxon>
        <taxon>Culicidae</taxon>
        <taxon>Culicinae</taxon>
        <taxon>Culicini</taxon>
        <taxon>Culex</taxon>
        <taxon>Culex</taxon>
    </lineage>
</organism>
<reference evidence="1" key="1">
    <citation type="submission" date="2021-05" db="EMBL/GenBank/DDBJ databases">
        <authorList>
            <person name="Alioto T."/>
            <person name="Alioto T."/>
            <person name="Gomez Garrido J."/>
        </authorList>
    </citation>
    <scope>NUCLEOTIDE SEQUENCE</scope>
</reference>
<dbReference type="EMBL" id="HBUE01157980">
    <property type="protein sequence ID" value="CAG6508762.1"/>
    <property type="molecule type" value="Transcribed_RNA"/>
</dbReference>
<name>A0A8D8DFL7_CULPI</name>
<dbReference type="AlphaFoldDB" id="A0A8D8DFL7"/>
<dbReference type="EMBL" id="HBUE01263100">
    <property type="protein sequence ID" value="CAG6560117.1"/>
    <property type="molecule type" value="Transcribed_RNA"/>
</dbReference>
<proteinExistence type="predicted"/>
<accession>A0A8D8DFL7</accession>
<dbReference type="EMBL" id="HBUE01157973">
    <property type="protein sequence ID" value="CAG6508761.1"/>
    <property type="molecule type" value="Transcribed_RNA"/>
</dbReference>